<dbReference type="STRING" id="1121001.SAMN02745857_03444"/>
<accession>A0A1W1XY51</accession>
<dbReference type="EMBL" id="FWXD01000026">
    <property type="protein sequence ID" value="SMC28853.1"/>
    <property type="molecule type" value="Genomic_DNA"/>
</dbReference>
<dbReference type="Proteomes" id="UP000192761">
    <property type="component" value="Unassembled WGS sequence"/>
</dbReference>
<dbReference type="AlphaFoldDB" id="A0A1W1XY51"/>
<name>A0A1W1XY51_9NEIS</name>
<proteinExistence type="predicted"/>
<keyword evidence="2" id="KW-1185">Reference proteome</keyword>
<organism evidence="1 2">
    <name type="scientific">Andreprevotia lacus DSM 23236</name>
    <dbReference type="NCBI Taxonomy" id="1121001"/>
    <lineage>
        <taxon>Bacteria</taxon>
        <taxon>Pseudomonadati</taxon>
        <taxon>Pseudomonadota</taxon>
        <taxon>Betaproteobacteria</taxon>
        <taxon>Neisseriales</taxon>
        <taxon>Chitinibacteraceae</taxon>
        <taxon>Andreprevotia</taxon>
    </lineage>
</organism>
<reference evidence="1 2" key="1">
    <citation type="submission" date="2017-04" db="EMBL/GenBank/DDBJ databases">
        <authorList>
            <person name="Afonso C.L."/>
            <person name="Miller P.J."/>
            <person name="Scott M.A."/>
            <person name="Spackman E."/>
            <person name="Goraichik I."/>
            <person name="Dimitrov K.M."/>
            <person name="Suarez D.L."/>
            <person name="Swayne D.E."/>
        </authorList>
    </citation>
    <scope>NUCLEOTIDE SEQUENCE [LARGE SCALE GENOMIC DNA]</scope>
    <source>
        <strain evidence="1 2">DSM 23236</strain>
    </source>
</reference>
<protein>
    <submittedName>
        <fullName evidence="1">Uncharacterized protein</fullName>
    </submittedName>
</protein>
<evidence type="ECO:0000313" key="1">
    <source>
        <dbReference type="EMBL" id="SMC28853.1"/>
    </source>
</evidence>
<evidence type="ECO:0000313" key="2">
    <source>
        <dbReference type="Proteomes" id="UP000192761"/>
    </source>
</evidence>
<sequence>MNTPQARTKAALFHDVHTGKLLRQRALIRLSAHTKEDLLLAAQQALHTAGHWQDDVAIPIRPRTLGPHQGRVLTLIGSQVSPRVWFADGQHWMAALQTLYFFTDSYERAHYLRPLLPAFANRDAFSHWLQHFSSRPFEAATIALILSRTSSMTRQLSALLAVEMDREAWIQGVSTVPLALAAQLMGRFDFQAPHEIPSN</sequence>
<gene>
    <name evidence="1" type="ORF">SAMN02745857_03444</name>
</gene>